<keyword evidence="4" id="KW-0479">Metal-binding</keyword>
<feature type="compositionally biased region" description="Basic and acidic residues" evidence="7">
    <location>
        <begin position="396"/>
        <end position="445"/>
    </location>
</feature>
<evidence type="ECO:0000256" key="4">
    <source>
        <dbReference type="ARBA" id="ARBA00022723"/>
    </source>
</evidence>
<dbReference type="PROSITE" id="PS00723">
    <property type="entry name" value="POLYPRENYL_SYNTHASE_1"/>
    <property type="match status" value="1"/>
</dbReference>
<dbReference type="SUPFAM" id="SSF48576">
    <property type="entry name" value="Terpenoid synthases"/>
    <property type="match status" value="1"/>
</dbReference>
<keyword evidence="5" id="KW-0460">Magnesium</keyword>
<dbReference type="InterPro" id="IPR000092">
    <property type="entry name" value="Polyprenyl_synt"/>
</dbReference>
<name>A0ABV8HIX7_9ACTN</name>
<dbReference type="Proteomes" id="UP001595765">
    <property type="component" value="Unassembled WGS sequence"/>
</dbReference>
<gene>
    <name evidence="8" type="ORF">ACFO3J_06515</name>
</gene>
<dbReference type="EMBL" id="JBHSBB010000007">
    <property type="protein sequence ID" value="MFC4031123.1"/>
    <property type="molecule type" value="Genomic_DNA"/>
</dbReference>
<comment type="cofactor">
    <cofactor evidence="1">
        <name>Mg(2+)</name>
        <dbReference type="ChEBI" id="CHEBI:18420"/>
    </cofactor>
</comment>
<evidence type="ECO:0000313" key="9">
    <source>
        <dbReference type="Proteomes" id="UP001595765"/>
    </source>
</evidence>
<keyword evidence="3 6" id="KW-0808">Transferase</keyword>
<dbReference type="SFLD" id="SFLDS00005">
    <property type="entry name" value="Isoprenoid_Synthase_Type_I"/>
    <property type="match status" value="1"/>
</dbReference>
<evidence type="ECO:0000256" key="3">
    <source>
        <dbReference type="ARBA" id="ARBA00022679"/>
    </source>
</evidence>
<evidence type="ECO:0000256" key="5">
    <source>
        <dbReference type="ARBA" id="ARBA00022842"/>
    </source>
</evidence>
<dbReference type="CDD" id="cd00685">
    <property type="entry name" value="Trans_IPPS_HT"/>
    <property type="match status" value="1"/>
</dbReference>
<dbReference type="PANTHER" id="PTHR12001">
    <property type="entry name" value="GERANYLGERANYL PYROPHOSPHATE SYNTHASE"/>
    <property type="match status" value="1"/>
</dbReference>
<feature type="region of interest" description="Disordered" evidence="7">
    <location>
        <begin position="383"/>
        <end position="445"/>
    </location>
</feature>
<keyword evidence="9" id="KW-1185">Reference proteome</keyword>
<dbReference type="PANTHER" id="PTHR12001:SF85">
    <property type="entry name" value="SHORT CHAIN ISOPRENYL DIPHOSPHATE SYNTHASE"/>
    <property type="match status" value="1"/>
</dbReference>
<accession>A0ABV8HIX7</accession>
<organism evidence="8 9">
    <name type="scientific">Streptomyces polygonati</name>
    <dbReference type="NCBI Taxonomy" id="1617087"/>
    <lineage>
        <taxon>Bacteria</taxon>
        <taxon>Bacillati</taxon>
        <taxon>Actinomycetota</taxon>
        <taxon>Actinomycetes</taxon>
        <taxon>Kitasatosporales</taxon>
        <taxon>Streptomycetaceae</taxon>
        <taxon>Streptomyces</taxon>
    </lineage>
</organism>
<evidence type="ECO:0000313" key="8">
    <source>
        <dbReference type="EMBL" id="MFC4031123.1"/>
    </source>
</evidence>
<feature type="compositionally biased region" description="Pro residues" evidence="7">
    <location>
        <begin position="14"/>
        <end position="24"/>
    </location>
</feature>
<dbReference type="InterPro" id="IPR033749">
    <property type="entry name" value="Polyprenyl_synt_CS"/>
</dbReference>
<sequence>MTASARMPVAARPADPPAENPGPAAPERVDRDLRGAVDRVLRDVFRDRRAEALVIDPVFDEHIARRLADFALGGGARRRSALLWWGWRACRGQDGTESAGAVLDVAAALELVQCCALVQDDVMDGSGLRRGRPAVHAELAARHATGPRAGGAAPFGFSAAVLVGDLALAWADDLVADAGLTPAARDRLRPVWRAMRTEMAAGQYLDLHAQVTASRSPGRAMRTAFLKSARYSVESPLGLGAALAGADPAVRHALRDAGRCAGLAFQLRDDLLGVFGDPLLTGKPTGDDIREGKVTYLVAIAVRRARRDPAALRVLEDALGDPALSPAALDRVREVLVATGAREYVEARADRLADACRVRLLGASLEPAARDRLLAVLAAATGRGTGQPEAGSGHPETGDRQLDARPERPDADADHPDARGDRPNAAADHPDARTEHPGGREGNRP</sequence>
<evidence type="ECO:0000256" key="1">
    <source>
        <dbReference type="ARBA" id="ARBA00001946"/>
    </source>
</evidence>
<feature type="region of interest" description="Disordered" evidence="7">
    <location>
        <begin position="1"/>
        <end position="30"/>
    </location>
</feature>
<dbReference type="RefSeq" id="WP_386427014.1">
    <property type="nucleotide sequence ID" value="NZ_JBHSBB010000007.1"/>
</dbReference>
<evidence type="ECO:0000256" key="6">
    <source>
        <dbReference type="RuleBase" id="RU004466"/>
    </source>
</evidence>
<dbReference type="EC" id="2.5.1.-" evidence="8"/>
<dbReference type="GO" id="GO:0016740">
    <property type="term" value="F:transferase activity"/>
    <property type="evidence" value="ECO:0007669"/>
    <property type="project" value="UniProtKB-KW"/>
</dbReference>
<dbReference type="InterPro" id="IPR008949">
    <property type="entry name" value="Isoprenoid_synthase_dom_sf"/>
</dbReference>
<dbReference type="Gene3D" id="1.10.600.10">
    <property type="entry name" value="Farnesyl Diphosphate Synthase"/>
    <property type="match status" value="1"/>
</dbReference>
<dbReference type="Pfam" id="PF00348">
    <property type="entry name" value="polyprenyl_synt"/>
    <property type="match status" value="1"/>
</dbReference>
<reference evidence="9" key="1">
    <citation type="journal article" date="2019" name="Int. J. Syst. Evol. Microbiol.">
        <title>The Global Catalogue of Microorganisms (GCM) 10K type strain sequencing project: providing services to taxonomists for standard genome sequencing and annotation.</title>
        <authorList>
            <consortium name="The Broad Institute Genomics Platform"/>
            <consortium name="The Broad Institute Genome Sequencing Center for Infectious Disease"/>
            <person name="Wu L."/>
            <person name="Ma J."/>
        </authorList>
    </citation>
    <scope>NUCLEOTIDE SEQUENCE [LARGE SCALE GENOMIC DNA]</scope>
    <source>
        <strain evidence="9">CGMCC 4.7237</strain>
    </source>
</reference>
<evidence type="ECO:0000256" key="7">
    <source>
        <dbReference type="SAM" id="MobiDB-lite"/>
    </source>
</evidence>
<protein>
    <submittedName>
        <fullName evidence="8">Polyprenyl synthetase family protein</fullName>
        <ecNumber evidence="8">2.5.1.-</ecNumber>
    </submittedName>
</protein>
<comment type="similarity">
    <text evidence="2 6">Belongs to the FPP/GGPP synthase family.</text>
</comment>
<comment type="caution">
    <text evidence="8">The sequence shown here is derived from an EMBL/GenBank/DDBJ whole genome shotgun (WGS) entry which is preliminary data.</text>
</comment>
<proteinExistence type="inferred from homology"/>
<evidence type="ECO:0000256" key="2">
    <source>
        <dbReference type="ARBA" id="ARBA00006706"/>
    </source>
</evidence>